<evidence type="ECO:0000256" key="1">
    <source>
        <dbReference type="ARBA" id="ARBA00004123"/>
    </source>
</evidence>
<dbReference type="Pfam" id="PF21794">
    <property type="entry name" value="RAD51D_N"/>
    <property type="match status" value="1"/>
</dbReference>
<dbReference type="PANTHER" id="PTHR46457">
    <property type="entry name" value="DNA REPAIR PROTEIN RAD51 HOMOLOG 4"/>
    <property type="match status" value="1"/>
</dbReference>
<keyword evidence="11" id="KW-1185">Reference proteome</keyword>
<dbReference type="AlphaFoldDB" id="A0A8B8EW74"/>
<keyword evidence="3" id="KW-0547">Nucleotide-binding</keyword>
<dbReference type="PROSITE" id="PS50162">
    <property type="entry name" value="RECA_2"/>
    <property type="match status" value="1"/>
</dbReference>
<proteinExistence type="inferred from homology"/>
<evidence type="ECO:0000256" key="2">
    <source>
        <dbReference type="ARBA" id="ARBA00007095"/>
    </source>
</evidence>
<dbReference type="CDD" id="cd19489">
    <property type="entry name" value="Rad51D"/>
    <property type="match status" value="1"/>
</dbReference>
<dbReference type="PIRSF" id="PIRSF005856">
    <property type="entry name" value="Rad51"/>
    <property type="match status" value="1"/>
</dbReference>
<evidence type="ECO:0000256" key="4">
    <source>
        <dbReference type="ARBA" id="ARBA00022763"/>
    </source>
</evidence>
<dbReference type="KEGG" id="cvn:111137092"/>
<dbReference type="RefSeq" id="XP_022344250.1">
    <property type="nucleotide sequence ID" value="XM_022488542.1"/>
</dbReference>
<dbReference type="GO" id="GO:0000400">
    <property type="term" value="F:four-way junction DNA binding"/>
    <property type="evidence" value="ECO:0007669"/>
    <property type="project" value="TreeGrafter"/>
</dbReference>
<keyword evidence="5" id="KW-0067">ATP-binding</keyword>
<dbReference type="InterPro" id="IPR048943">
    <property type="entry name" value="RAD51D_N"/>
</dbReference>
<dbReference type="InterPro" id="IPR013632">
    <property type="entry name" value="Rad51_C"/>
</dbReference>
<dbReference type="Pfam" id="PF08423">
    <property type="entry name" value="Rad51"/>
    <property type="match status" value="1"/>
</dbReference>
<evidence type="ECO:0000259" key="10">
    <source>
        <dbReference type="PROSITE" id="PS50162"/>
    </source>
</evidence>
<evidence type="ECO:0000256" key="6">
    <source>
        <dbReference type="ARBA" id="ARBA00023125"/>
    </source>
</evidence>
<feature type="domain" description="RecA family profile 1" evidence="10">
    <location>
        <begin position="78"/>
        <end position="250"/>
    </location>
</feature>
<evidence type="ECO:0000256" key="5">
    <source>
        <dbReference type="ARBA" id="ARBA00022840"/>
    </source>
</evidence>
<name>A0A8B8EW74_CRAVI</name>
<keyword evidence="8" id="KW-0234">DNA repair</keyword>
<keyword evidence="6" id="KW-0238">DNA-binding</keyword>
<evidence type="ECO:0000256" key="8">
    <source>
        <dbReference type="ARBA" id="ARBA00023204"/>
    </source>
</evidence>
<dbReference type="Gene3D" id="3.40.50.300">
    <property type="entry name" value="P-loop containing nucleotide triphosphate hydrolases"/>
    <property type="match status" value="1"/>
</dbReference>
<gene>
    <name evidence="13" type="primary">LOC111137193</name>
    <name evidence="12" type="synonym">LOC111137092</name>
</gene>
<keyword evidence="9" id="KW-0539">Nucleus</keyword>
<dbReference type="GO" id="GO:0033063">
    <property type="term" value="C:Rad51B-Rad51C-Rad51D-XRCC2 complex"/>
    <property type="evidence" value="ECO:0007669"/>
    <property type="project" value="TreeGrafter"/>
</dbReference>
<dbReference type="SUPFAM" id="SSF52540">
    <property type="entry name" value="P-loop containing nucleoside triphosphate hydrolases"/>
    <property type="match status" value="1"/>
</dbReference>
<dbReference type="GeneID" id="111137193"/>
<accession>A0A8B8EW74</accession>
<dbReference type="KEGG" id="cvn:111137193"/>
<organism evidence="11 13">
    <name type="scientific">Crassostrea virginica</name>
    <name type="common">Eastern oyster</name>
    <dbReference type="NCBI Taxonomy" id="6565"/>
    <lineage>
        <taxon>Eukaryota</taxon>
        <taxon>Metazoa</taxon>
        <taxon>Spiralia</taxon>
        <taxon>Lophotrochozoa</taxon>
        <taxon>Mollusca</taxon>
        <taxon>Bivalvia</taxon>
        <taxon>Autobranchia</taxon>
        <taxon>Pteriomorphia</taxon>
        <taxon>Ostreida</taxon>
        <taxon>Ostreoidea</taxon>
        <taxon>Ostreidae</taxon>
        <taxon>Crassostrea</taxon>
    </lineage>
</organism>
<evidence type="ECO:0000256" key="9">
    <source>
        <dbReference type="ARBA" id="ARBA00023242"/>
    </source>
</evidence>
<dbReference type="PANTHER" id="PTHR46457:SF1">
    <property type="entry name" value="DNA REPAIR PROTEIN RAD51 HOMOLOG 4"/>
    <property type="match status" value="1"/>
</dbReference>
<evidence type="ECO:0000313" key="11">
    <source>
        <dbReference type="Proteomes" id="UP000694844"/>
    </source>
</evidence>
<dbReference type="GO" id="GO:0005524">
    <property type="term" value="F:ATP binding"/>
    <property type="evidence" value="ECO:0007669"/>
    <property type="project" value="UniProtKB-KW"/>
</dbReference>
<comment type="similarity">
    <text evidence="2">Belongs to the RecA family. RAD51 subfamily.</text>
</comment>
<keyword evidence="4" id="KW-0227">DNA damage</keyword>
<dbReference type="InterPro" id="IPR020588">
    <property type="entry name" value="RecA_ATP-bd"/>
</dbReference>
<dbReference type="Proteomes" id="UP000694844">
    <property type="component" value="Chromosome 5"/>
</dbReference>
<evidence type="ECO:0000256" key="3">
    <source>
        <dbReference type="ARBA" id="ARBA00022741"/>
    </source>
</evidence>
<dbReference type="InterPro" id="IPR051988">
    <property type="entry name" value="HRR_RAD51_Paralog"/>
</dbReference>
<evidence type="ECO:0000313" key="13">
    <source>
        <dbReference type="RefSeq" id="XP_022344250.1"/>
    </source>
</evidence>
<dbReference type="GO" id="GO:0140664">
    <property type="term" value="F:ATP-dependent DNA damage sensor activity"/>
    <property type="evidence" value="ECO:0007669"/>
    <property type="project" value="InterPro"/>
</dbReference>
<dbReference type="GO" id="GO:0003697">
    <property type="term" value="F:single-stranded DNA binding"/>
    <property type="evidence" value="ECO:0007669"/>
    <property type="project" value="TreeGrafter"/>
</dbReference>
<dbReference type="OrthoDB" id="336321at2759"/>
<dbReference type="InterPro" id="IPR027417">
    <property type="entry name" value="P-loop_NTPase"/>
</dbReference>
<dbReference type="RefSeq" id="XP_022344052.1">
    <property type="nucleotide sequence ID" value="XM_022488344.1"/>
</dbReference>
<dbReference type="GO" id="GO:0005657">
    <property type="term" value="C:replication fork"/>
    <property type="evidence" value="ECO:0007669"/>
    <property type="project" value="TreeGrafter"/>
</dbReference>
<dbReference type="GO" id="GO:0005815">
    <property type="term" value="C:microtubule organizing center"/>
    <property type="evidence" value="ECO:0007669"/>
    <property type="project" value="TreeGrafter"/>
</dbReference>
<evidence type="ECO:0000256" key="7">
    <source>
        <dbReference type="ARBA" id="ARBA00023172"/>
    </source>
</evidence>
<dbReference type="GO" id="GO:0007131">
    <property type="term" value="P:reciprocal meiotic recombination"/>
    <property type="evidence" value="ECO:0007669"/>
    <property type="project" value="TreeGrafter"/>
</dbReference>
<keyword evidence="7" id="KW-0233">DNA recombination</keyword>
<reference evidence="12 13" key="1">
    <citation type="submission" date="2025-04" db="UniProtKB">
        <authorList>
            <consortium name="RefSeq"/>
        </authorList>
    </citation>
    <scope>IDENTIFICATION</scope>
    <source>
        <tissue evidence="12 13">Whole sample</tissue>
    </source>
</reference>
<dbReference type="GO" id="GO:0042148">
    <property type="term" value="P:DNA strand invasion"/>
    <property type="evidence" value="ECO:0007669"/>
    <property type="project" value="TreeGrafter"/>
</dbReference>
<evidence type="ECO:0000313" key="12">
    <source>
        <dbReference type="RefSeq" id="XP_022344052.1"/>
    </source>
</evidence>
<protein>
    <submittedName>
        <fullName evidence="12 13">DNA repair protein RAD51 homolog 4-like</fullName>
    </submittedName>
</protein>
<comment type="subcellular location">
    <subcellularLocation>
        <location evidence="1">Nucleus</location>
    </subcellularLocation>
</comment>
<sequence>MAALRPNLCYHLSEEVVNELKSVGIMTVVDLCKADIEQLAQGTSLPYKDLETIKRMALLQFTAFPVNCAEFFQTTLTSSSIIPTPAENLNNLLDGGLYTSEIIEIAGEISAGKTQFCLSLCVSVAMKAHQNVLYIDTCGSFSADRLAEIAASQYGEECSEDVLKAVKVVEAFDIFQLMTVLQNIKEDFISQTDPFYDDLKVLIVDSVSAVIYPSLGGQQMDGHGLMVQLSLNLKRLAASYSLSVLVINNVLGDGKVSLGKTWSHVPHCRLLISHPKDDKPSIRELVLVKSSRLATGGKSRVEITEKGLQDVT</sequence>
<dbReference type="InterPro" id="IPR016467">
    <property type="entry name" value="DNA_recomb/repair_RecA-like"/>
</dbReference>
<dbReference type="GO" id="GO:0000724">
    <property type="term" value="P:double-strand break repair via homologous recombination"/>
    <property type="evidence" value="ECO:0007669"/>
    <property type="project" value="TreeGrafter"/>
</dbReference>
<dbReference type="GO" id="GO:0000723">
    <property type="term" value="P:telomere maintenance"/>
    <property type="evidence" value="ECO:0007669"/>
    <property type="project" value="TreeGrafter"/>
</dbReference>
<dbReference type="InterPro" id="IPR047323">
    <property type="entry name" value="Rad51D_C"/>
</dbReference>